<gene>
    <name evidence="7" type="ORF">SAMN04488535_0697</name>
</gene>
<evidence type="ECO:0000256" key="4">
    <source>
        <dbReference type="SAM" id="Phobius"/>
    </source>
</evidence>
<evidence type="ECO:0000256" key="5">
    <source>
        <dbReference type="SAM" id="SignalP"/>
    </source>
</evidence>
<evidence type="ECO:0000313" key="7">
    <source>
        <dbReference type="EMBL" id="SDL76313.1"/>
    </source>
</evidence>
<feature type="chain" id="PRO_5039212655" description="CopC domain-containing protein" evidence="5">
    <location>
        <begin position="41"/>
        <end position="197"/>
    </location>
</feature>
<feature type="domain" description="CopC" evidence="6">
    <location>
        <begin position="42"/>
        <end position="137"/>
    </location>
</feature>
<keyword evidence="8" id="KW-1185">Reference proteome</keyword>
<dbReference type="InterPro" id="IPR014756">
    <property type="entry name" value="Ig_E-set"/>
</dbReference>
<dbReference type="GO" id="GO:0005507">
    <property type="term" value="F:copper ion binding"/>
    <property type="evidence" value="ECO:0007669"/>
    <property type="project" value="InterPro"/>
</dbReference>
<accession>A0A1G9MQD5</accession>
<feature type="signal peptide" evidence="5">
    <location>
        <begin position="1"/>
        <end position="40"/>
    </location>
</feature>
<reference evidence="8" key="1">
    <citation type="submission" date="2016-10" db="EMBL/GenBank/DDBJ databases">
        <authorList>
            <person name="Varghese N."/>
            <person name="Submissions S."/>
        </authorList>
    </citation>
    <scope>NUCLEOTIDE SEQUENCE [LARGE SCALE GENOMIC DNA]</scope>
    <source>
        <strain evidence="8">DSM 20632</strain>
    </source>
</reference>
<keyword evidence="2" id="KW-0186">Copper</keyword>
<protein>
    <recommendedName>
        <fullName evidence="6">CopC domain-containing protein</fullName>
    </recommendedName>
</protein>
<dbReference type="SUPFAM" id="SSF81296">
    <property type="entry name" value="E set domains"/>
    <property type="match status" value="1"/>
</dbReference>
<dbReference type="OrthoDB" id="5242236at2"/>
<evidence type="ECO:0000256" key="2">
    <source>
        <dbReference type="ARBA" id="ARBA00023008"/>
    </source>
</evidence>
<dbReference type="EMBL" id="LT629700">
    <property type="protein sequence ID" value="SDL76313.1"/>
    <property type="molecule type" value="Genomic_DNA"/>
</dbReference>
<dbReference type="AlphaFoldDB" id="A0A1G9MQD5"/>
<dbReference type="InterPro" id="IPR007348">
    <property type="entry name" value="CopC_dom"/>
</dbReference>
<proteinExistence type="predicted"/>
<evidence type="ECO:0000256" key="3">
    <source>
        <dbReference type="SAM" id="MobiDB-lite"/>
    </source>
</evidence>
<keyword evidence="1 5" id="KW-0732">Signal</keyword>
<dbReference type="GO" id="GO:0046688">
    <property type="term" value="P:response to copper ion"/>
    <property type="evidence" value="ECO:0007669"/>
    <property type="project" value="InterPro"/>
</dbReference>
<dbReference type="STRING" id="38302.SAMN04488535_0697"/>
<dbReference type="Gene3D" id="2.60.40.1220">
    <property type="match status" value="1"/>
</dbReference>
<organism evidence="7 8">
    <name type="scientific">Corynebacterium mycetoides</name>
    <dbReference type="NCBI Taxonomy" id="38302"/>
    <lineage>
        <taxon>Bacteria</taxon>
        <taxon>Bacillati</taxon>
        <taxon>Actinomycetota</taxon>
        <taxon>Actinomycetes</taxon>
        <taxon>Mycobacteriales</taxon>
        <taxon>Corynebacteriaceae</taxon>
        <taxon>Corynebacterium</taxon>
    </lineage>
</organism>
<evidence type="ECO:0000259" key="6">
    <source>
        <dbReference type="Pfam" id="PF04234"/>
    </source>
</evidence>
<evidence type="ECO:0000313" key="8">
    <source>
        <dbReference type="Proteomes" id="UP000199350"/>
    </source>
</evidence>
<keyword evidence="4" id="KW-0472">Membrane</keyword>
<keyword evidence="4" id="KW-1133">Transmembrane helix</keyword>
<dbReference type="Proteomes" id="UP000199350">
    <property type="component" value="Chromosome I"/>
</dbReference>
<name>A0A1G9MQD5_9CORY</name>
<feature type="region of interest" description="Disordered" evidence="3">
    <location>
        <begin position="142"/>
        <end position="167"/>
    </location>
</feature>
<dbReference type="Pfam" id="PF04234">
    <property type="entry name" value="CopC"/>
    <property type="match status" value="1"/>
</dbReference>
<sequence>MRTVFRTPTTLPASPGATRRRAAAAGLACGLALVSAPLAAAHDAVVGGSPADGEVVADFPDTLTLEFSGQVQDGFNTFALSRADTGDVVLSGEPTVAGQSVSLDVPGNVDPEPGEYTLGFQIISSDGHATKGMTSFTYAPAEETGQPATASRQDEAQQEQQQQEEQPGRNLTWLWALIGVLVVGGAAAAAIARTGRK</sequence>
<keyword evidence="4" id="KW-0812">Transmembrane</keyword>
<feature type="transmembrane region" description="Helical" evidence="4">
    <location>
        <begin position="173"/>
        <end position="192"/>
    </location>
</feature>
<dbReference type="GO" id="GO:0042597">
    <property type="term" value="C:periplasmic space"/>
    <property type="evidence" value="ECO:0007669"/>
    <property type="project" value="InterPro"/>
</dbReference>
<dbReference type="InterPro" id="IPR014755">
    <property type="entry name" value="Cu-Rt/internalin_Ig-like"/>
</dbReference>
<evidence type="ECO:0000256" key="1">
    <source>
        <dbReference type="ARBA" id="ARBA00022729"/>
    </source>
</evidence>